<comment type="similarity">
    <text evidence="1">Belongs to the ABC transporter superfamily.</text>
</comment>
<dbReference type="Gene3D" id="3.40.50.300">
    <property type="entry name" value="P-loop containing nucleotide triphosphate hydrolases"/>
    <property type="match status" value="1"/>
</dbReference>
<keyword evidence="7" id="KW-1185">Reference proteome</keyword>
<dbReference type="Proteomes" id="UP001519296">
    <property type="component" value="Unassembled WGS sequence"/>
</dbReference>
<dbReference type="RefSeq" id="WP_209627558.1">
    <property type="nucleotide sequence ID" value="NZ_PRDG01000002.1"/>
</dbReference>
<evidence type="ECO:0000313" key="6">
    <source>
        <dbReference type="EMBL" id="MBP2623073.1"/>
    </source>
</evidence>
<keyword evidence="2" id="KW-0813">Transport</keyword>
<dbReference type="InterPro" id="IPR027417">
    <property type="entry name" value="P-loop_NTPase"/>
</dbReference>
<dbReference type="SMART" id="SM00382">
    <property type="entry name" value="AAA"/>
    <property type="match status" value="1"/>
</dbReference>
<keyword evidence="4" id="KW-0067">ATP-binding</keyword>
<evidence type="ECO:0000256" key="3">
    <source>
        <dbReference type="ARBA" id="ARBA00022741"/>
    </source>
</evidence>
<evidence type="ECO:0000313" key="7">
    <source>
        <dbReference type="Proteomes" id="UP001519296"/>
    </source>
</evidence>
<evidence type="ECO:0000256" key="2">
    <source>
        <dbReference type="ARBA" id="ARBA00022448"/>
    </source>
</evidence>
<dbReference type="InterPro" id="IPR003593">
    <property type="entry name" value="AAA+_ATPase"/>
</dbReference>
<feature type="domain" description="ABC transporter" evidence="5">
    <location>
        <begin position="5"/>
        <end position="234"/>
    </location>
</feature>
<evidence type="ECO:0000256" key="1">
    <source>
        <dbReference type="ARBA" id="ARBA00005417"/>
    </source>
</evidence>
<name>A0ABS5B3N4_9STRE</name>
<dbReference type="PANTHER" id="PTHR43335:SF8">
    <property type="entry name" value="ABC TRANSPORTER, ATP-BINDING PROTEIN"/>
    <property type="match status" value="1"/>
</dbReference>
<accession>A0ABS5B3N4</accession>
<reference evidence="6 7" key="1">
    <citation type="submission" date="2018-02" db="EMBL/GenBank/DDBJ databases">
        <title>Draft genome sequence of Streptococcus oricebi CCUG 70868T type strain.</title>
        <authorList>
            <person name="Mendez V."/>
            <person name="Salva-Serra F."/>
            <person name="Jaen-Luchoro D."/>
            <person name="Gonzales-Siles L."/>
            <person name="Karlsson R."/>
            <person name="Engstrom-Jakobsson H."/>
            <person name="Busquets A."/>
            <person name="Gomila M."/>
            <person name="Pineiro-Iglesias B."/>
            <person name="Bennasar-Figueras A."/>
            <person name="Seeger M."/>
            <person name="Moore E."/>
        </authorList>
    </citation>
    <scope>NUCLEOTIDE SEQUENCE [LARGE SCALE GENOMIC DNA]</scope>
    <source>
        <strain evidence="6 7">CCUG 70868</strain>
    </source>
</reference>
<dbReference type="PANTHER" id="PTHR43335">
    <property type="entry name" value="ABC TRANSPORTER, ATP-BINDING PROTEIN"/>
    <property type="match status" value="1"/>
</dbReference>
<gene>
    <name evidence="6" type="ORF">C4K46_03870</name>
</gene>
<dbReference type="InterPro" id="IPR003439">
    <property type="entry name" value="ABC_transporter-like_ATP-bd"/>
</dbReference>
<dbReference type="SUPFAM" id="SSF52540">
    <property type="entry name" value="P-loop containing nucleoside triphosphate hydrolases"/>
    <property type="match status" value="1"/>
</dbReference>
<dbReference type="PROSITE" id="PS00211">
    <property type="entry name" value="ABC_TRANSPORTER_1"/>
    <property type="match status" value="1"/>
</dbReference>
<keyword evidence="3" id="KW-0547">Nucleotide-binding</keyword>
<evidence type="ECO:0000259" key="5">
    <source>
        <dbReference type="PROSITE" id="PS50893"/>
    </source>
</evidence>
<dbReference type="Pfam" id="PF00005">
    <property type="entry name" value="ABC_tran"/>
    <property type="match status" value="1"/>
</dbReference>
<protein>
    <submittedName>
        <fullName evidence="6">ABC transporter</fullName>
    </submittedName>
</protein>
<organism evidence="6 7">
    <name type="scientific">Streptococcus oricebi</name>
    <dbReference type="NCBI Taxonomy" id="1547447"/>
    <lineage>
        <taxon>Bacteria</taxon>
        <taxon>Bacillati</taxon>
        <taxon>Bacillota</taxon>
        <taxon>Bacilli</taxon>
        <taxon>Lactobacillales</taxon>
        <taxon>Streptococcaceae</taxon>
        <taxon>Streptococcus</taxon>
    </lineage>
</organism>
<proteinExistence type="inferred from homology"/>
<dbReference type="InterPro" id="IPR017871">
    <property type="entry name" value="ABC_transporter-like_CS"/>
</dbReference>
<dbReference type="EMBL" id="PRDG01000002">
    <property type="protein sequence ID" value="MBP2623073.1"/>
    <property type="molecule type" value="Genomic_DNA"/>
</dbReference>
<sequence>METVVKVTNLTKIYKEQTALKNLNLTIKKGDIYGLIGRNGAGKTTLLKILTRLVYADEGQVSIFGSRDERTWNEALKRVGSVIEDPVAYGHLSAYENLAYYCKAYGVPNADTVIPDVLSIVGLENNPQKKFRAFSLGMKQRMGIAIAFLSRPDLLILDEPTNGLDPIGMSQFKKMIQHFNEKYGTTIIISSHILAELYQVATKFGIIENGQLIKEMSKEEFEAASDEYIVLKTSDIEGASRVIREFLGMSFKVVGKNEIHIFERADQIKILVQTLVQEDIDVSQIHDEKTSLESYFTNLVEEEN</sequence>
<comment type="caution">
    <text evidence="6">The sequence shown here is derived from an EMBL/GenBank/DDBJ whole genome shotgun (WGS) entry which is preliminary data.</text>
</comment>
<dbReference type="PROSITE" id="PS50893">
    <property type="entry name" value="ABC_TRANSPORTER_2"/>
    <property type="match status" value="1"/>
</dbReference>
<evidence type="ECO:0000256" key="4">
    <source>
        <dbReference type="ARBA" id="ARBA00022840"/>
    </source>
</evidence>